<evidence type="ECO:0000313" key="6">
    <source>
        <dbReference type="Proteomes" id="UP001341281"/>
    </source>
</evidence>
<name>A0AAQ3SEX0_PASNO</name>
<evidence type="ECO:0000256" key="1">
    <source>
        <dbReference type="ARBA" id="ARBA00007606"/>
    </source>
</evidence>
<dbReference type="AlphaFoldDB" id="A0AAQ3SEX0"/>
<evidence type="ECO:0000259" key="4">
    <source>
        <dbReference type="Pfam" id="PF00139"/>
    </source>
</evidence>
<dbReference type="PANTHER" id="PTHR32401:SF57">
    <property type="entry name" value="OS08G0334300 PROTEIN"/>
    <property type="match status" value="1"/>
</dbReference>
<feature type="signal peptide" evidence="3">
    <location>
        <begin position="1"/>
        <end position="23"/>
    </location>
</feature>
<dbReference type="SUPFAM" id="SSF49899">
    <property type="entry name" value="Concanavalin A-like lectins/glucanases"/>
    <property type="match status" value="1"/>
</dbReference>
<dbReference type="InterPro" id="IPR050258">
    <property type="entry name" value="Leguminous_Lectin"/>
</dbReference>
<dbReference type="Proteomes" id="UP001341281">
    <property type="component" value="Chromosome 01"/>
</dbReference>
<evidence type="ECO:0000256" key="2">
    <source>
        <dbReference type="ARBA" id="ARBA00022734"/>
    </source>
</evidence>
<dbReference type="InterPro" id="IPR019825">
    <property type="entry name" value="Lectin_legB_Mn/Ca_BS"/>
</dbReference>
<evidence type="ECO:0000313" key="5">
    <source>
        <dbReference type="EMBL" id="WVZ49696.1"/>
    </source>
</evidence>
<sequence>MAAYPSAGLLLLLLLNICCGVAAALPFSYNFSVRGNGDIDSLNYTGDSSPSSDGVDLTTKGNHSSTGRVFYQQPVHLWDPRTNRTASFNTSFSFAISIGSGVSPNSTAQQDQGGGGMAFFIGPFPPNLGFFNGLPRDPNVVARSLSPPTVAVEFDTDHMGITINTWRYQNWNTTELVEGDSVSAGTMSANVVYDGGSKLMVVSLRVAIYRENIHHQQDSRLH</sequence>
<gene>
    <name evidence="5" type="ORF">U9M48_001030</name>
</gene>
<proteinExistence type="inferred from homology"/>
<dbReference type="PROSITE" id="PS00307">
    <property type="entry name" value="LECTIN_LEGUME_BETA"/>
    <property type="match status" value="1"/>
</dbReference>
<protein>
    <recommendedName>
        <fullName evidence="4">Legume lectin domain-containing protein</fullName>
    </recommendedName>
</protein>
<keyword evidence="2" id="KW-0430">Lectin</keyword>
<dbReference type="Gene3D" id="2.60.120.200">
    <property type="match status" value="1"/>
</dbReference>
<dbReference type="Pfam" id="PF00139">
    <property type="entry name" value="Lectin_legB"/>
    <property type="match status" value="1"/>
</dbReference>
<reference evidence="5 6" key="1">
    <citation type="submission" date="2024-02" db="EMBL/GenBank/DDBJ databases">
        <title>High-quality chromosome-scale genome assembly of Pensacola bahiagrass (Paspalum notatum Flugge var. saurae).</title>
        <authorList>
            <person name="Vega J.M."/>
            <person name="Podio M."/>
            <person name="Orjuela J."/>
            <person name="Siena L.A."/>
            <person name="Pessino S.C."/>
            <person name="Combes M.C."/>
            <person name="Mariac C."/>
            <person name="Albertini E."/>
            <person name="Pupilli F."/>
            <person name="Ortiz J.P.A."/>
            <person name="Leblanc O."/>
        </authorList>
    </citation>
    <scope>NUCLEOTIDE SEQUENCE [LARGE SCALE GENOMIC DNA]</scope>
    <source>
        <strain evidence="5">R1</strain>
        <tissue evidence="5">Leaf</tissue>
    </source>
</reference>
<keyword evidence="3" id="KW-0732">Signal</keyword>
<dbReference type="EMBL" id="CP144745">
    <property type="protein sequence ID" value="WVZ49696.1"/>
    <property type="molecule type" value="Genomic_DNA"/>
</dbReference>
<dbReference type="GO" id="GO:0030246">
    <property type="term" value="F:carbohydrate binding"/>
    <property type="evidence" value="ECO:0007669"/>
    <property type="project" value="UniProtKB-KW"/>
</dbReference>
<accession>A0AAQ3SEX0</accession>
<keyword evidence="6" id="KW-1185">Reference proteome</keyword>
<dbReference type="InterPro" id="IPR013320">
    <property type="entry name" value="ConA-like_dom_sf"/>
</dbReference>
<feature type="domain" description="Legume lectin" evidence="4">
    <location>
        <begin position="28"/>
        <end position="206"/>
    </location>
</feature>
<feature type="chain" id="PRO_5042861108" description="Legume lectin domain-containing protein" evidence="3">
    <location>
        <begin position="24"/>
        <end position="222"/>
    </location>
</feature>
<dbReference type="PANTHER" id="PTHR32401">
    <property type="entry name" value="CONCANAVALIN A-LIKE LECTIN FAMILY PROTEIN"/>
    <property type="match status" value="1"/>
</dbReference>
<dbReference type="InterPro" id="IPR001220">
    <property type="entry name" value="Legume_lectin_dom"/>
</dbReference>
<comment type="similarity">
    <text evidence="1">Belongs to the leguminous lectin family.</text>
</comment>
<evidence type="ECO:0000256" key="3">
    <source>
        <dbReference type="SAM" id="SignalP"/>
    </source>
</evidence>
<organism evidence="5 6">
    <name type="scientific">Paspalum notatum var. saurae</name>
    <dbReference type="NCBI Taxonomy" id="547442"/>
    <lineage>
        <taxon>Eukaryota</taxon>
        <taxon>Viridiplantae</taxon>
        <taxon>Streptophyta</taxon>
        <taxon>Embryophyta</taxon>
        <taxon>Tracheophyta</taxon>
        <taxon>Spermatophyta</taxon>
        <taxon>Magnoliopsida</taxon>
        <taxon>Liliopsida</taxon>
        <taxon>Poales</taxon>
        <taxon>Poaceae</taxon>
        <taxon>PACMAD clade</taxon>
        <taxon>Panicoideae</taxon>
        <taxon>Andropogonodae</taxon>
        <taxon>Paspaleae</taxon>
        <taxon>Paspalinae</taxon>
        <taxon>Paspalum</taxon>
    </lineage>
</organism>